<reference evidence="2" key="1">
    <citation type="submission" date="2021-01" db="EMBL/GenBank/DDBJ databases">
        <title>Whole genome shotgun sequence of Virgisporangium aurantiacum NBRC 16421.</title>
        <authorList>
            <person name="Komaki H."/>
            <person name="Tamura T."/>
        </authorList>
    </citation>
    <scope>NUCLEOTIDE SEQUENCE</scope>
    <source>
        <strain evidence="2">NBRC 16421</strain>
    </source>
</reference>
<accession>A0A8J3YWR4</accession>
<dbReference type="AlphaFoldDB" id="A0A8J3YWR4"/>
<evidence type="ECO:0000313" key="2">
    <source>
        <dbReference type="EMBL" id="GIJ53011.1"/>
    </source>
</evidence>
<keyword evidence="3" id="KW-1185">Reference proteome</keyword>
<comment type="caution">
    <text evidence="2">The sequence shown here is derived from an EMBL/GenBank/DDBJ whole genome shotgun (WGS) entry which is preliminary data.</text>
</comment>
<name>A0A8J3YWR4_9ACTN</name>
<gene>
    <name evidence="2" type="ORF">Vau01_005270</name>
</gene>
<evidence type="ECO:0000256" key="1">
    <source>
        <dbReference type="SAM" id="MobiDB-lite"/>
    </source>
</evidence>
<dbReference type="EMBL" id="BOPG01000004">
    <property type="protein sequence ID" value="GIJ53011.1"/>
    <property type="molecule type" value="Genomic_DNA"/>
</dbReference>
<feature type="compositionally biased region" description="Gly residues" evidence="1">
    <location>
        <begin position="91"/>
        <end position="100"/>
    </location>
</feature>
<feature type="region of interest" description="Disordered" evidence="1">
    <location>
        <begin position="58"/>
        <end position="78"/>
    </location>
</feature>
<sequence length="133" mass="12488">MGYVKPDSALVRAATDLISRHTAQPGGVCAACGELSPCASARHAIEVRRAAGLPDAISASDPLAGPPGPGAELLGGGPLGGGGPSYGAGFGGNSSYGSGGAPSETAAPALAGANSGSFASRPVGLTKAAATES</sequence>
<dbReference type="Proteomes" id="UP000612585">
    <property type="component" value="Unassembled WGS sequence"/>
</dbReference>
<organism evidence="2 3">
    <name type="scientific">Virgisporangium aurantiacum</name>
    <dbReference type="NCBI Taxonomy" id="175570"/>
    <lineage>
        <taxon>Bacteria</taxon>
        <taxon>Bacillati</taxon>
        <taxon>Actinomycetota</taxon>
        <taxon>Actinomycetes</taxon>
        <taxon>Micromonosporales</taxon>
        <taxon>Micromonosporaceae</taxon>
        <taxon>Virgisporangium</taxon>
    </lineage>
</organism>
<feature type="region of interest" description="Disordered" evidence="1">
    <location>
        <begin position="91"/>
        <end position="133"/>
    </location>
</feature>
<evidence type="ECO:0000313" key="3">
    <source>
        <dbReference type="Proteomes" id="UP000612585"/>
    </source>
</evidence>
<proteinExistence type="predicted"/>
<protein>
    <submittedName>
        <fullName evidence="2">Uncharacterized protein</fullName>
    </submittedName>
</protein>